<gene>
    <name evidence="2" type="ORF">ACFO7V_00540</name>
</gene>
<proteinExistence type="predicted"/>
<evidence type="ECO:0000313" key="3">
    <source>
        <dbReference type="Proteomes" id="UP001595884"/>
    </source>
</evidence>
<accession>A0ABV9MFI9</accession>
<comment type="caution">
    <text evidence="2">The sequence shown here is derived from an EMBL/GenBank/DDBJ whole genome shotgun (WGS) entry which is preliminary data.</text>
</comment>
<sequence>MGGMMKTLLENPRTAASIHDYQSFSRALVPNDCIPVVREEFVRWLAEKDIAISEAPGCLEADGARATIETIKNGIQELLFCQLVEETPAGRFTTEIHASTDGWINISVRSAERRFVSVPRIAKALMRRLDLYDASLQLLDKPMVWDIDKIDDLIELLEDDDRHGLVFVAGSRKEEGELFNPFAEILSKWAREVYGLAQTIVLTPEATQELGHRIGHYAVGPWTLRTYFPGVDHRSSVDSVRHRYMGTDQLAQQKPAAVAKLLGNAARRHAATWTEPLELMFARRNFTRAATQRLIDAIEKPKSAGLSAESGEPSIVVKKPTEIAPQTVEPSTETEEATTAVPSVRELQSKLDLVQAVLGIQDLSEAAIREAAARITPDNGTLSDEAVETIESQLVEIEELQDELRDTTDSLNDIEFEQAEYQEELQKNQSEIRWLREKLREANDYESANGVTPEDEEWVRPGSCKEVLENIAPESTVVFTGDFAEVEYIDNRDQLGRAAFNLHHAFLALEKYARAKLDNEFAGDVEEYLRNHQNGGSSISAAKHAMNESKTTMGQWGKEREFEVPATVDSGCKAVMVAHFKLHRAGMSSARMHYLDDVVRSGKIYIGYVGPHLTNTQTN</sequence>
<evidence type="ECO:0000256" key="1">
    <source>
        <dbReference type="SAM" id="Coils"/>
    </source>
</evidence>
<reference evidence="3" key="1">
    <citation type="journal article" date="2019" name="Int. J. Syst. Evol. Microbiol.">
        <title>The Global Catalogue of Microorganisms (GCM) 10K type strain sequencing project: providing services to taxonomists for standard genome sequencing and annotation.</title>
        <authorList>
            <consortium name="The Broad Institute Genomics Platform"/>
            <consortium name="The Broad Institute Genome Sequencing Center for Infectious Disease"/>
            <person name="Wu L."/>
            <person name="Ma J."/>
        </authorList>
    </citation>
    <scope>NUCLEOTIDE SEQUENCE [LARGE SCALE GENOMIC DNA]</scope>
    <source>
        <strain evidence="3">CGMCC 1.12849</strain>
    </source>
</reference>
<dbReference type="RefSeq" id="WP_346060081.1">
    <property type="nucleotide sequence ID" value="NZ_BAAAVQ010000071.1"/>
</dbReference>
<evidence type="ECO:0000313" key="2">
    <source>
        <dbReference type="EMBL" id="MFC4714636.1"/>
    </source>
</evidence>
<keyword evidence="3" id="KW-1185">Reference proteome</keyword>
<name>A0ABV9MFI9_9MICC</name>
<dbReference type="Proteomes" id="UP001595884">
    <property type="component" value="Unassembled WGS sequence"/>
</dbReference>
<dbReference type="EMBL" id="JBHSHE010000003">
    <property type="protein sequence ID" value="MFC4714636.1"/>
    <property type="molecule type" value="Genomic_DNA"/>
</dbReference>
<protein>
    <submittedName>
        <fullName evidence="2">Uncharacterized protein</fullName>
    </submittedName>
</protein>
<organism evidence="2 3">
    <name type="scientific">Glutamicibacter bergerei</name>
    <dbReference type="NCBI Taxonomy" id="256702"/>
    <lineage>
        <taxon>Bacteria</taxon>
        <taxon>Bacillati</taxon>
        <taxon>Actinomycetota</taxon>
        <taxon>Actinomycetes</taxon>
        <taxon>Micrococcales</taxon>
        <taxon>Micrococcaceae</taxon>
        <taxon>Glutamicibacter</taxon>
    </lineage>
</organism>
<keyword evidence="1" id="KW-0175">Coiled coil</keyword>
<feature type="coiled-coil region" evidence="1">
    <location>
        <begin position="383"/>
        <end position="438"/>
    </location>
</feature>